<keyword evidence="3" id="KW-1185">Reference proteome</keyword>
<organism evidence="2 3">
    <name type="scientific">Phascolomyces articulosus</name>
    <dbReference type="NCBI Taxonomy" id="60185"/>
    <lineage>
        <taxon>Eukaryota</taxon>
        <taxon>Fungi</taxon>
        <taxon>Fungi incertae sedis</taxon>
        <taxon>Mucoromycota</taxon>
        <taxon>Mucoromycotina</taxon>
        <taxon>Mucoromycetes</taxon>
        <taxon>Mucorales</taxon>
        <taxon>Lichtheimiaceae</taxon>
        <taxon>Phascolomyces</taxon>
    </lineage>
</organism>
<dbReference type="AlphaFoldDB" id="A0AAD5JMH5"/>
<dbReference type="Proteomes" id="UP001209540">
    <property type="component" value="Unassembled WGS sequence"/>
</dbReference>
<evidence type="ECO:0000313" key="3">
    <source>
        <dbReference type="Proteomes" id="UP001209540"/>
    </source>
</evidence>
<comment type="caution">
    <text evidence="2">The sequence shown here is derived from an EMBL/GenBank/DDBJ whole genome shotgun (WGS) entry which is preliminary data.</text>
</comment>
<evidence type="ECO:0000313" key="2">
    <source>
        <dbReference type="EMBL" id="KAI9246124.1"/>
    </source>
</evidence>
<keyword evidence="1" id="KW-1133">Transmembrane helix</keyword>
<keyword evidence="1" id="KW-0472">Membrane</keyword>
<feature type="transmembrane region" description="Helical" evidence="1">
    <location>
        <begin position="46"/>
        <end position="64"/>
    </location>
</feature>
<reference evidence="2" key="2">
    <citation type="submission" date="2023-02" db="EMBL/GenBank/DDBJ databases">
        <authorList>
            <consortium name="DOE Joint Genome Institute"/>
            <person name="Mondo S.J."/>
            <person name="Chang Y."/>
            <person name="Wang Y."/>
            <person name="Ahrendt S."/>
            <person name="Andreopoulos W."/>
            <person name="Barry K."/>
            <person name="Beard J."/>
            <person name="Benny G.L."/>
            <person name="Blankenship S."/>
            <person name="Bonito G."/>
            <person name="Cuomo C."/>
            <person name="Desiro A."/>
            <person name="Gervers K.A."/>
            <person name="Hundley H."/>
            <person name="Kuo A."/>
            <person name="LaButti K."/>
            <person name="Lang B.F."/>
            <person name="Lipzen A."/>
            <person name="O'Donnell K."/>
            <person name="Pangilinan J."/>
            <person name="Reynolds N."/>
            <person name="Sandor L."/>
            <person name="Smith M.W."/>
            <person name="Tsang A."/>
            <person name="Grigoriev I.V."/>
            <person name="Stajich J.E."/>
            <person name="Spatafora J.W."/>
        </authorList>
    </citation>
    <scope>NUCLEOTIDE SEQUENCE</scope>
    <source>
        <strain evidence="2">RSA 2281</strain>
    </source>
</reference>
<accession>A0AAD5JMH5</accession>
<reference evidence="2" key="1">
    <citation type="journal article" date="2022" name="IScience">
        <title>Evolution of zygomycete secretomes and the origins of terrestrial fungal ecologies.</title>
        <authorList>
            <person name="Chang Y."/>
            <person name="Wang Y."/>
            <person name="Mondo S."/>
            <person name="Ahrendt S."/>
            <person name="Andreopoulos W."/>
            <person name="Barry K."/>
            <person name="Beard J."/>
            <person name="Benny G.L."/>
            <person name="Blankenship S."/>
            <person name="Bonito G."/>
            <person name="Cuomo C."/>
            <person name="Desiro A."/>
            <person name="Gervers K.A."/>
            <person name="Hundley H."/>
            <person name="Kuo A."/>
            <person name="LaButti K."/>
            <person name="Lang B.F."/>
            <person name="Lipzen A."/>
            <person name="O'Donnell K."/>
            <person name="Pangilinan J."/>
            <person name="Reynolds N."/>
            <person name="Sandor L."/>
            <person name="Smith M.E."/>
            <person name="Tsang A."/>
            <person name="Grigoriev I.V."/>
            <person name="Stajich J.E."/>
            <person name="Spatafora J.W."/>
        </authorList>
    </citation>
    <scope>NUCLEOTIDE SEQUENCE</scope>
    <source>
        <strain evidence="2">RSA 2281</strain>
    </source>
</reference>
<name>A0AAD5JMH5_9FUNG</name>
<evidence type="ECO:0000256" key="1">
    <source>
        <dbReference type="SAM" id="Phobius"/>
    </source>
</evidence>
<proteinExistence type="predicted"/>
<sequence length="121" mass="13886">MISLFPDVAPYFKTSKGIPKYYGDIIIELIDATMTILYQINWTDHPHSILLLVSGLLNFCWYLGNILAAKTKRKAGLNHGKNCQAWCHIIFNLQILQYTASLSWLVEVLFKAVIDDDTYYV</sequence>
<dbReference type="EMBL" id="JAIXMP010000048">
    <property type="protein sequence ID" value="KAI9246124.1"/>
    <property type="molecule type" value="Genomic_DNA"/>
</dbReference>
<gene>
    <name evidence="2" type="ORF">BDA99DRAFT_543469</name>
</gene>
<protein>
    <submittedName>
        <fullName evidence="2">Uncharacterized protein</fullName>
    </submittedName>
</protein>
<keyword evidence="1" id="KW-0812">Transmembrane</keyword>